<organism evidence="1 2">
    <name type="scientific">Clostridium muellerianum</name>
    <dbReference type="NCBI Taxonomy" id="2716538"/>
    <lineage>
        <taxon>Bacteria</taxon>
        <taxon>Bacillati</taxon>
        <taxon>Bacillota</taxon>
        <taxon>Clostridia</taxon>
        <taxon>Eubacteriales</taxon>
        <taxon>Clostridiaceae</taxon>
        <taxon>Clostridium</taxon>
    </lineage>
</organism>
<evidence type="ECO:0000313" key="2">
    <source>
        <dbReference type="Proteomes" id="UP000537131"/>
    </source>
</evidence>
<dbReference type="Proteomes" id="UP000537131">
    <property type="component" value="Unassembled WGS sequence"/>
</dbReference>
<evidence type="ECO:0000313" key="1">
    <source>
        <dbReference type="EMBL" id="NMM62689.1"/>
    </source>
</evidence>
<reference evidence="1 2" key="2">
    <citation type="submission" date="2020-06" db="EMBL/GenBank/DDBJ databases">
        <title>Complete Genome Sequence of Clostridium muelleri sp. nov. P21T, an Acid-Alcohol Producing Acetogen Isolated from Old Hay.</title>
        <authorList>
            <person name="Duncan K.E."/>
            <person name="Tanner R.S."/>
        </authorList>
    </citation>
    <scope>NUCLEOTIDE SEQUENCE [LARGE SCALE GENOMIC DNA]</scope>
    <source>
        <strain evidence="1 2">P21</strain>
    </source>
</reference>
<dbReference type="RefSeq" id="WP_169297289.1">
    <property type="nucleotide sequence ID" value="NZ_JABBNI010000014.1"/>
</dbReference>
<keyword evidence="2" id="KW-1185">Reference proteome</keyword>
<name>A0A7Y0EFS3_9CLOT</name>
<dbReference type="AlphaFoldDB" id="A0A7Y0EFS3"/>
<comment type="caution">
    <text evidence="1">The sequence shown here is derived from an EMBL/GenBank/DDBJ whole genome shotgun (WGS) entry which is preliminary data.</text>
</comment>
<sequence length="52" mass="6336">MHDMKQSDEFEKNKDLIRCECIGDRNYFQQIQYESMFQLKSNHVPIETIIKL</sequence>
<gene>
    <name evidence="1" type="ORF">HBE96_08270</name>
</gene>
<proteinExistence type="predicted"/>
<protein>
    <submittedName>
        <fullName evidence="1">Uncharacterized protein</fullName>
    </submittedName>
</protein>
<accession>A0A7Y0EFS3</accession>
<dbReference type="EMBL" id="JABBNI010000014">
    <property type="protein sequence ID" value="NMM62689.1"/>
    <property type="molecule type" value="Genomic_DNA"/>
</dbReference>
<reference evidence="1 2" key="1">
    <citation type="submission" date="2020-04" db="EMBL/GenBank/DDBJ databases">
        <authorList>
            <person name="Doyle D.A."/>
        </authorList>
    </citation>
    <scope>NUCLEOTIDE SEQUENCE [LARGE SCALE GENOMIC DNA]</scope>
    <source>
        <strain evidence="1 2">P21</strain>
    </source>
</reference>